<evidence type="ECO:0000256" key="3">
    <source>
        <dbReference type="ARBA" id="ARBA00023274"/>
    </source>
</evidence>
<organism evidence="7 8">
    <name type="scientific">Sulfuracidifex metallicus DSM 6482 = JCM 9184</name>
    <dbReference type="NCBI Taxonomy" id="523847"/>
    <lineage>
        <taxon>Archaea</taxon>
        <taxon>Thermoproteota</taxon>
        <taxon>Thermoprotei</taxon>
        <taxon>Sulfolobales</taxon>
        <taxon>Sulfolobaceae</taxon>
        <taxon>Sulfuracidifex</taxon>
    </lineage>
</organism>
<keyword evidence="8" id="KW-1185">Reference proteome</keyword>
<name>A0A6A9QRW4_SULME</name>
<dbReference type="GO" id="GO:0022625">
    <property type="term" value="C:cytosolic large ribosomal subunit"/>
    <property type="evidence" value="ECO:0007669"/>
    <property type="project" value="TreeGrafter"/>
</dbReference>
<evidence type="ECO:0000256" key="4">
    <source>
        <dbReference type="ARBA" id="ARBA00035229"/>
    </source>
</evidence>
<keyword evidence="3 5" id="KW-0687">Ribonucleoprotein</keyword>
<dbReference type="GO" id="GO:0006412">
    <property type="term" value="P:translation"/>
    <property type="evidence" value="ECO:0007669"/>
    <property type="project" value="UniProtKB-UniRule"/>
</dbReference>
<evidence type="ECO:0000256" key="6">
    <source>
        <dbReference type="SAM" id="MobiDB-lite"/>
    </source>
</evidence>
<dbReference type="PANTHER" id="PTHR23413:SF1">
    <property type="entry name" value="RIBOSOMAL PROTEIN L32"/>
    <property type="match status" value="1"/>
</dbReference>
<feature type="region of interest" description="Disordered" evidence="6">
    <location>
        <begin position="43"/>
        <end position="72"/>
    </location>
</feature>
<dbReference type="SUPFAM" id="SSF52042">
    <property type="entry name" value="Ribosomal protein L32e"/>
    <property type="match status" value="1"/>
</dbReference>
<evidence type="ECO:0000313" key="8">
    <source>
        <dbReference type="Proteomes" id="UP000470772"/>
    </source>
</evidence>
<dbReference type="Proteomes" id="UP000470772">
    <property type="component" value="Unassembled WGS sequence"/>
</dbReference>
<dbReference type="PANTHER" id="PTHR23413">
    <property type="entry name" value="60S RIBOSOMAL PROTEIN L32 AND DNA-DIRECTED RNA POLYMERASE II, SUBUNIT N"/>
    <property type="match status" value="1"/>
</dbReference>
<accession>A0A6A9QRW4</accession>
<dbReference type="OrthoDB" id="372100at2157"/>
<dbReference type="GO" id="GO:0003735">
    <property type="term" value="F:structural constituent of ribosome"/>
    <property type="evidence" value="ECO:0007669"/>
    <property type="project" value="InterPro"/>
</dbReference>
<dbReference type="InterPro" id="IPR023654">
    <property type="entry name" value="Ribosomal_eL32_arc"/>
</dbReference>
<dbReference type="RefSeq" id="WP_054838630.1">
    <property type="nucleotide sequence ID" value="NZ_BBBY01000014.1"/>
</dbReference>
<comment type="caution">
    <text evidence="7">The sequence shown here is derived from an EMBL/GenBank/DDBJ whole genome shotgun (WGS) entry which is preliminary data.</text>
</comment>
<dbReference type="InterPro" id="IPR036351">
    <property type="entry name" value="Ribosomal_eL32_sf"/>
</dbReference>
<dbReference type="InterPro" id="IPR001515">
    <property type="entry name" value="Ribosomal_eL32"/>
</dbReference>
<dbReference type="NCBIfam" id="NF006332">
    <property type="entry name" value="PRK08562.1"/>
    <property type="match status" value="1"/>
</dbReference>
<protein>
    <recommendedName>
        <fullName evidence="4 5">Large ribosomal subunit protein eL32</fullName>
    </recommendedName>
</protein>
<proteinExistence type="inferred from homology"/>
<dbReference type="HAMAP" id="MF_00810">
    <property type="entry name" value="Ribosomal_eL32"/>
    <property type="match status" value="1"/>
</dbReference>
<dbReference type="InterPro" id="IPR018263">
    <property type="entry name" value="Ribosomal_eL32_CS"/>
</dbReference>
<dbReference type="EMBL" id="WGGD01000005">
    <property type="protein sequence ID" value="MUN28543.1"/>
    <property type="molecule type" value="Genomic_DNA"/>
</dbReference>
<dbReference type="SMART" id="SM01393">
    <property type="entry name" value="Ribosomal_L32e"/>
    <property type="match status" value="1"/>
</dbReference>
<dbReference type="CDD" id="cd00513">
    <property type="entry name" value="Ribosomal_L32_L32e"/>
    <property type="match status" value="1"/>
</dbReference>
<sequence length="137" mass="15861">MVSKVLSVRRKIQRLRSKSRNNIPDFVRYDADKYFRLERQESWRKPRGRDNKSRLKIRGFPPLAQPGYRKPKEVRNLHPSGLAPVLVSNLKDLDSLQSKANQVIVIISSSVGLKKRLEIIKKARELNLRLANGGVYE</sequence>
<evidence type="ECO:0000256" key="5">
    <source>
        <dbReference type="HAMAP-Rule" id="MF_00810"/>
    </source>
</evidence>
<dbReference type="PROSITE" id="PS00580">
    <property type="entry name" value="RIBOSOMAL_L32E"/>
    <property type="match status" value="1"/>
</dbReference>
<keyword evidence="2 5" id="KW-0689">Ribosomal protein</keyword>
<feature type="compositionally biased region" description="Basic and acidic residues" evidence="6">
    <location>
        <begin position="43"/>
        <end position="53"/>
    </location>
</feature>
<gene>
    <name evidence="5" type="primary">rpl32e</name>
    <name evidence="7" type="ORF">GC250_03560</name>
</gene>
<evidence type="ECO:0000256" key="1">
    <source>
        <dbReference type="ARBA" id="ARBA00008431"/>
    </source>
</evidence>
<comment type="similarity">
    <text evidence="1 5">Belongs to the eukaryotic ribosomal protein eL32 family.</text>
</comment>
<dbReference type="AlphaFoldDB" id="A0A6A9QRW4"/>
<evidence type="ECO:0000313" key="7">
    <source>
        <dbReference type="EMBL" id="MUN28543.1"/>
    </source>
</evidence>
<evidence type="ECO:0000256" key="2">
    <source>
        <dbReference type="ARBA" id="ARBA00022980"/>
    </source>
</evidence>
<reference evidence="7 8" key="1">
    <citation type="submission" date="2019-10" db="EMBL/GenBank/DDBJ databases">
        <title>Sequencing and Assembly of Multiple Reported Metal-Biooxidizing Members of the Extremely Thermoacidophilic Archaeal Family Sulfolobaceae.</title>
        <authorList>
            <person name="Counts J.A."/>
            <person name="Kelly R.M."/>
        </authorList>
    </citation>
    <scope>NUCLEOTIDE SEQUENCE [LARGE SCALE GENOMIC DNA]</scope>
    <source>
        <strain evidence="7 8">DSM 6482</strain>
    </source>
</reference>
<dbReference type="Pfam" id="PF01655">
    <property type="entry name" value="Ribosomal_L32e"/>
    <property type="match status" value="1"/>
</dbReference>